<dbReference type="OrthoDB" id="2958217at2759"/>
<sequence>MAHVRLLASRQNRQERSQLCESCATIKYDHLFRRGPPEYCHAISENRADREALQLVMRAFACLGPASDIRSRRQDCALCRVVANALDRNQRPGSDICVAKCRPVCAYELRTYRGVPDGWTGRMCVYAVSAEVAAADDPPPGAEPLAILELQHCSSPVPTVRDWVPKHRYRMNTGIYTQMCAGPPDILRDSRLGGRLLDPEKVSTQLLCSWIEICEKEDGQTCGSVNAKNHDMTGRILVIDVERLCVVDAPRECRYVALSYCWGNTPTLKHTLANSTELRTPGGLDNELVPLTIRDAMLLIRHLGYWYLWVDALCIVQDDPISAQQQVNHMDQIYSTAHFTIIAAAGENSSAGLPGVRPGSRNVQQDVLHLPCGNMVTVIDGPTNYGRLSDSRWATRAWTMQERVLSPRKLIFTETQVFWECQEGIFLEEMVLEGALNQKFLIEPAASTSHDLGTGRNLDRLSKSALRSNYSALVQAYTRRQLTYRSDALNAFAGILNAMGRAPLAAGPRAIDSMVVASWAEPTWPAERPLVDSAVEFWGLPVEIFNRALSWEWESSSRDGATCTAYSTTGTPQTLAFPSWSWTAWIADGGSCGKIKWFEDVYARHLVMPEVSLYSEGIDGELRFLGEPELDPISVGQFYVGGGHDRRDQWKGRFRTSNIIPTAKYYADFVSNGRLHFETSVATLRIYRLDSPSDPSPSEKALSAFDAGPLDPGHQFKGVVRIRMNNSNALSWQDADHSAFWPKKRVVKQPQENLMAWDRFRLANASIPVLQQIWDRADVRGNAHTPVFNWNPESADIEGPGARHVLEADFIVIGRSVKDPKQYLRMLIVNWSKGVAYRIGCAWISEDDWGDLSNRKWKKVILG</sequence>
<dbReference type="EMBL" id="JAGHQL010000013">
    <property type="protein sequence ID" value="KAH0544852.1"/>
    <property type="molecule type" value="Genomic_DNA"/>
</dbReference>
<feature type="domain" description="Heterokaryon incompatibility" evidence="1">
    <location>
        <begin position="255"/>
        <end position="402"/>
    </location>
</feature>
<dbReference type="AlphaFoldDB" id="A0A9P8IFI4"/>
<proteinExistence type="predicted"/>
<dbReference type="Pfam" id="PF06985">
    <property type="entry name" value="HET"/>
    <property type="match status" value="1"/>
</dbReference>
<dbReference type="Proteomes" id="UP000698800">
    <property type="component" value="Unassembled WGS sequence"/>
</dbReference>
<comment type="caution">
    <text evidence="2">The sequence shown here is derived from an EMBL/GenBank/DDBJ whole genome shotgun (WGS) entry which is preliminary data.</text>
</comment>
<keyword evidence="3" id="KW-1185">Reference proteome</keyword>
<organism evidence="2 3">
    <name type="scientific">Glutinoglossum americanum</name>
    <dbReference type="NCBI Taxonomy" id="1670608"/>
    <lineage>
        <taxon>Eukaryota</taxon>
        <taxon>Fungi</taxon>
        <taxon>Dikarya</taxon>
        <taxon>Ascomycota</taxon>
        <taxon>Pezizomycotina</taxon>
        <taxon>Geoglossomycetes</taxon>
        <taxon>Geoglossales</taxon>
        <taxon>Geoglossaceae</taxon>
        <taxon>Glutinoglossum</taxon>
    </lineage>
</organism>
<reference evidence="2" key="1">
    <citation type="submission" date="2021-03" db="EMBL/GenBank/DDBJ databases">
        <title>Comparative genomics and phylogenomic investigation of the class Geoglossomycetes provide insights into ecological specialization and systematics.</title>
        <authorList>
            <person name="Melie T."/>
            <person name="Pirro S."/>
            <person name="Miller A.N."/>
            <person name="Quandt A."/>
        </authorList>
    </citation>
    <scope>NUCLEOTIDE SEQUENCE</scope>
    <source>
        <strain evidence="2">GBOQ0MN5Z8</strain>
    </source>
</reference>
<dbReference type="PANTHER" id="PTHR33112:SF12">
    <property type="entry name" value="HETEROKARYON INCOMPATIBILITY DOMAIN-CONTAINING PROTEIN"/>
    <property type="match status" value="1"/>
</dbReference>
<evidence type="ECO:0000313" key="3">
    <source>
        <dbReference type="Proteomes" id="UP000698800"/>
    </source>
</evidence>
<protein>
    <recommendedName>
        <fullName evidence="1">Heterokaryon incompatibility domain-containing protein</fullName>
    </recommendedName>
</protein>
<accession>A0A9P8IFI4</accession>
<dbReference type="PANTHER" id="PTHR33112">
    <property type="entry name" value="DOMAIN PROTEIN, PUTATIVE-RELATED"/>
    <property type="match status" value="1"/>
</dbReference>
<gene>
    <name evidence="2" type="ORF">FGG08_001081</name>
</gene>
<name>A0A9P8IFI4_9PEZI</name>
<dbReference type="InterPro" id="IPR010730">
    <property type="entry name" value="HET"/>
</dbReference>
<evidence type="ECO:0000259" key="1">
    <source>
        <dbReference type="Pfam" id="PF06985"/>
    </source>
</evidence>
<evidence type="ECO:0000313" key="2">
    <source>
        <dbReference type="EMBL" id="KAH0544852.1"/>
    </source>
</evidence>